<organism evidence="3 4">
    <name type="scientific">Phaeobacter gallaeciensis</name>
    <dbReference type="NCBI Taxonomy" id="60890"/>
    <lineage>
        <taxon>Bacteria</taxon>
        <taxon>Pseudomonadati</taxon>
        <taxon>Pseudomonadota</taxon>
        <taxon>Alphaproteobacteria</taxon>
        <taxon>Rhodobacterales</taxon>
        <taxon>Roseobacteraceae</taxon>
        <taxon>Phaeobacter</taxon>
    </lineage>
</organism>
<feature type="transmembrane region" description="Helical" evidence="1">
    <location>
        <begin position="176"/>
        <end position="196"/>
    </location>
</feature>
<keyword evidence="1" id="KW-1133">Transmembrane helix</keyword>
<feature type="transmembrane region" description="Helical" evidence="1">
    <location>
        <begin position="208"/>
        <end position="226"/>
    </location>
</feature>
<evidence type="ECO:0000256" key="1">
    <source>
        <dbReference type="SAM" id="Phobius"/>
    </source>
</evidence>
<protein>
    <submittedName>
        <fullName evidence="3">Membrane protein</fullName>
    </submittedName>
</protein>
<dbReference type="PANTHER" id="PTHR22911">
    <property type="entry name" value="ACYL-MALONYL CONDENSING ENZYME-RELATED"/>
    <property type="match status" value="1"/>
</dbReference>
<feature type="domain" description="EamA" evidence="2">
    <location>
        <begin position="5"/>
        <end position="137"/>
    </location>
</feature>
<dbReference type="OrthoDB" id="9815809at2"/>
<dbReference type="SUPFAM" id="SSF103481">
    <property type="entry name" value="Multidrug resistance efflux transporter EmrE"/>
    <property type="match status" value="2"/>
</dbReference>
<feature type="domain" description="EamA" evidence="2">
    <location>
        <begin position="148"/>
        <end position="274"/>
    </location>
</feature>
<dbReference type="PANTHER" id="PTHR22911:SF135">
    <property type="entry name" value="BLR4310 PROTEIN"/>
    <property type="match status" value="1"/>
</dbReference>
<evidence type="ECO:0000313" key="4">
    <source>
        <dbReference type="Proteomes" id="UP000092565"/>
    </source>
</evidence>
<evidence type="ECO:0000313" key="3">
    <source>
        <dbReference type="EMBL" id="ANP38632.1"/>
    </source>
</evidence>
<feature type="transmembrane region" description="Helical" evidence="1">
    <location>
        <begin position="147"/>
        <end position="164"/>
    </location>
</feature>
<feature type="transmembrane region" description="Helical" evidence="1">
    <location>
        <begin position="262"/>
        <end position="280"/>
    </location>
</feature>
<dbReference type="Pfam" id="PF00892">
    <property type="entry name" value="EamA"/>
    <property type="match status" value="2"/>
</dbReference>
<feature type="transmembrane region" description="Helical" evidence="1">
    <location>
        <begin position="96"/>
        <end position="115"/>
    </location>
</feature>
<dbReference type="AlphaFoldDB" id="A0A1B0ZWP5"/>
<feature type="transmembrane region" description="Helical" evidence="1">
    <location>
        <begin position="33"/>
        <end position="52"/>
    </location>
</feature>
<dbReference type="RefSeq" id="WP_065273260.1">
    <property type="nucleotide sequence ID" value="NZ_CP015124.1"/>
</dbReference>
<feature type="transmembrane region" description="Helical" evidence="1">
    <location>
        <begin position="7"/>
        <end position="27"/>
    </location>
</feature>
<dbReference type="EMBL" id="CP015124">
    <property type="protein sequence ID" value="ANP38632.1"/>
    <property type="molecule type" value="Genomic_DNA"/>
</dbReference>
<feature type="transmembrane region" description="Helical" evidence="1">
    <location>
        <begin position="73"/>
        <end position="90"/>
    </location>
</feature>
<gene>
    <name evidence="3" type="ORF">JL2886_03761</name>
</gene>
<keyword evidence="1" id="KW-0812">Transmembrane</keyword>
<dbReference type="GO" id="GO:0016020">
    <property type="term" value="C:membrane"/>
    <property type="evidence" value="ECO:0007669"/>
    <property type="project" value="InterPro"/>
</dbReference>
<sequence>MNNINGILLVIGAMAAFTLEDMFIKTLSEGLPVGQILILLGLGSGSVFAVLAKLQGHRIFAPRAWRRRPVLRALTEALAAVSFATSLALVDISVVAAVFQATPLVITMGAALFLGEQVGWRRWSAILVGFAGVLMIIRPGLSGFEPAALLVLVSVGAVAARDLLTRVMDSAVPSTVVSFQAFAAVIPAAALLLVLTPGEARALEGGETLMMLGGVLFGVLGYYGIVSAMRVGDASAVTPFRYTRLVFSLLAGVIMFNERPDAMTLAGAGLIIASGLYTFLRERRLARAVPAAA</sequence>
<dbReference type="InterPro" id="IPR000620">
    <property type="entry name" value="EamA_dom"/>
</dbReference>
<reference evidence="3 4" key="1">
    <citation type="submission" date="2016-04" db="EMBL/GenBank/DDBJ databases">
        <authorList>
            <person name="Evans L.H."/>
            <person name="Alamgir A."/>
            <person name="Owens N."/>
            <person name="Weber N.D."/>
            <person name="Virtaneva K."/>
            <person name="Barbian K."/>
            <person name="Babar A."/>
            <person name="Rosenke K."/>
        </authorList>
    </citation>
    <scope>NUCLEOTIDE SEQUENCE [LARGE SCALE GENOMIC DNA]</scope>
    <source>
        <strain evidence="3 4">JL2886</strain>
    </source>
</reference>
<dbReference type="Gene3D" id="1.10.3730.20">
    <property type="match status" value="1"/>
</dbReference>
<dbReference type="PATRIC" id="fig|60890.4.peg.3667"/>
<evidence type="ECO:0000259" key="2">
    <source>
        <dbReference type="Pfam" id="PF00892"/>
    </source>
</evidence>
<dbReference type="Proteomes" id="UP000092565">
    <property type="component" value="Chromosome"/>
</dbReference>
<keyword evidence="1" id="KW-0472">Membrane</keyword>
<feature type="transmembrane region" description="Helical" evidence="1">
    <location>
        <begin position="238"/>
        <end position="256"/>
    </location>
</feature>
<accession>A0A1B0ZWP5</accession>
<keyword evidence="4" id="KW-1185">Reference proteome</keyword>
<name>A0A1B0ZWP5_9RHOB</name>
<proteinExistence type="predicted"/>
<feature type="transmembrane region" description="Helical" evidence="1">
    <location>
        <begin position="122"/>
        <end position="141"/>
    </location>
</feature>
<dbReference type="InterPro" id="IPR037185">
    <property type="entry name" value="EmrE-like"/>
</dbReference>